<keyword evidence="2" id="KW-1185">Reference proteome</keyword>
<protein>
    <submittedName>
        <fullName evidence="1">Uncharacterized protein</fullName>
    </submittedName>
</protein>
<dbReference type="EMBL" id="JACIEE010000010">
    <property type="protein sequence ID" value="MBB3979353.1"/>
    <property type="molecule type" value="Genomic_DNA"/>
</dbReference>
<evidence type="ECO:0000313" key="2">
    <source>
        <dbReference type="Proteomes" id="UP000574761"/>
    </source>
</evidence>
<name>A0A7W6GLK9_9HYPH</name>
<dbReference type="Proteomes" id="UP000574761">
    <property type="component" value="Unassembled WGS sequence"/>
</dbReference>
<evidence type="ECO:0000313" key="1">
    <source>
        <dbReference type="EMBL" id="MBB3979353.1"/>
    </source>
</evidence>
<proteinExistence type="predicted"/>
<organism evidence="1 2">
    <name type="scientific">Mycoplana azooxidifex</name>
    <dbReference type="NCBI Taxonomy" id="1636188"/>
    <lineage>
        <taxon>Bacteria</taxon>
        <taxon>Pseudomonadati</taxon>
        <taxon>Pseudomonadota</taxon>
        <taxon>Alphaproteobacteria</taxon>
        <taxon>Hyphomicrobiales</taxon>
        <taxon>Rhizobiaceae</taxon>
        <taxon>Mycoplana</taxon>
    </lineage>
</organism>
<reference evidence="1 2" key="1">
    <citation type="submission" date="2020-08" db="EMBL/GenBank/DDBJ databases">
        <title>Genomic Encyclopedia of Type Strains, Phase IV (KMG-IV): sequencing the most valuable type-strain genomes for metagenomic binning, comparative biology and taxonomic classification.</title>
        <authorList>
            <person name="Goeker M."/>
        </authorList>
    </citation>
    <scope>NUCLEOTIDE SEQUENCE [LARGE SCALE GENOMIC DNA]</scope>
    <source>
        <strain evidence="1 2">DSM 100211</strain>
    </source>
</reference>
<gene>
    <name evidence="1" type="ORF">GGQ64_004593</name>
</gene>
<sequence>MRPELDGREYKLLLSPERFRDASLETVAEAFWDNQMKPLMDRRLGLRDGGEPRYEGRFDEPIERTVRYWDTPDCALTRASLALRERVQVHGQSRSGARTEITLKLRMADLFVVAATELRGSDDRARSSFEEDIAPLEVDDPLPGKRSVVVPDQRSIRSRFSRSTTQPADWRDPQRTLAGVHVLFPTIFELVGTSTSIQSTPDTGLDCGPTIREFVVKGANVRLGAGIVGKFALTLWYFGAERSAPTVAEISFKCATIEGDMPGKVARRALALFIAMQTDLGDWVNSKHSSKTALALPDICGPPRQLVEPMLQPSD</sequence>
<dbReference type="AlphaFoldDB" id="A0A7W6GLK9"/>
<comment type="caution">
    <text evidence="1">The sequence shown here is derived from an EMBL/GenBank/DDBJ whole genome shotgun (WGS) entry which is preliminary data.</text>
</comment>
<accession>A0A7W6GLK9</accession>
<dbReference type="RefSeq" id="WP_183807593.1">
    <property type="nucleotide sequence ID" value="NZ_JACIEE010000010.1"/>
</dbReference>